<dbReference type="KEGG" id="ard:AXF14_10595"/>
<dbReference type="STRING" id="111015.AXF14_10595"/>
<keyword evidence="3" id="KW-1185">Reference proteome</keyword>
<dbReference type="AlphaFoldDB" id="A0A0X8JG05"/>
<dbReference type="RefSeq" id="WP_067943084.1">
    <property type="nucleotide sequence ID" value="NZ_CP014228.1"/>
</dbReference>
<sequence length="134" mass="14393">MEVRSAPVVRPMHPEDAGAARRAQYEGWRDTYVRPDGVSAAWLEEVWRPRLSETGIAEFAAEVAEGQHCPSVVQLVAEVDDGAGPEVVGLAIGLAPEDGPQELRVLYVAHRARGRGAGSALMDAVLARMDPARP</sequence>
<evidence type="ECO:0000259" key="1">
    <source>
        <dbReference type="Pfam" id="PF00583"/>
    </source>
</evidence>
<reference evidence="3" key="1">
    <citation type="submission" date="2016-02" db="EMBL/GenBank/DDBJ databases">
        <authorList>
            <person name="Holder M.E."/>
            <person name="Ajami N.J."/>
            <person name="Petrosino J.F."/>
        </authorList>
    </citation>
    <scope>NUCLEOTIDE SEQUENCE [LARGE SCALE GENOMIC DNA]</scope>
    <source>
        <strain evidence="3">CCUG 36733</strain>
    </source>
</reference>
<evidence type="ECO:0000313" key="2">
    <source>
        <dbReference type="EMBL" id="AMD87941.1"/>
    </source>
</evidence>
<dbReference type="InterPro" id="IPR016181">
    <property type="entry name" value="Acyl_CoA_acyltransferase"/>
</dbReference>
<dbReference type="OrthoDB" id="143110at2"/>
<feature type="domain" description="N-acetyltransferase" evidence="1">
    <location>
        <begin position="66"/>
        <end position="129"/>
    </location>
</feature>
<dbReference type="GO" id="GO:0016747">
    <property type="term" value="F:acyltransferase activity, transferring groups other than amino-acyl groups"/>
    <property type="evidence" value="ECO:0007669"/>
    <property type="project" value="InterPro"/>
</dbReference>
<proteinExistence type="predicted"/>
<name>A0A0X8JG05_ACTRD</name>
<organism evidence="2 3">
    <name type="scientific">Actinomyces radicidentis</name>
    <dbReference type="NCBI Taxonomy" id="111015"/>
    <lineage>
        <taxon>Bacteria</taxon>
        <taxon>Bacillati</taxon>
        <taxon>Actinomycetota</taxon>
        <taxon>Actinomycetes</taxon>
        <taxon>Actinomycetales</taxon>
        <taxon>Actinomycetaceae</taxon>
        <taxon>Actinomyces</taxon>
    </lineage>
</organism>
<dbReference type="SUPFAM" id="SSF55729">
    <property type="entry name" value="Acyl-CoA N-acyltransferases (Nat)"/>
    <property type="match status" value="1"/>
</dbReference>
<dbReference type="Pfam" id="PF00583">
    <property type="entry name" value="Acetyltransf_1"/>
    <property type="match status" value="1"/>
</dbReference>
<accession>A0A0X8JG05</accession>
<dbReference type="InterPro" id="IPR000182">
    <property type="entry name" value="GNAT_dom"/>
</dbReference>
<dbReference type="CDD" id="cd04301">
    <property type="entry name" value="NAT_SF"/>
    <property type="match status" value="1"/>
</dbReference>
<dbReference type="EMBL" id="CP014228">
    <property type="protein sequence ID" value="AMD87941.1"/>
    <property type="molecule type" value="Genomic_DNA"/>
</dbReference>
<evidence type="ECO:0000313" key="3">
    <source>
        <dbReference type="Proteomes" id="UP000065220"/>
    </source>
</evidence>
<gene>
    <name evidence="2" type="ORF">AXF14_10595</name>
</gene>
<dbReference type="Gene3D" id="3.40.630.30">
    <property type="match status" value="1"/>
</dbReference>
<dbReference type="Proteomes" id="UP000065220">
    <property type="component" value="Chromosome"/>
</dbReference>
<protein>
    <recommendedName>
        <fullName evidence="1">N-acetyltransferase domain-containing protein</fullName>
    </recommendedName>
</protein>